<proteinExistence type="predicted"/>
<protein>
    <submittedName>
        <fullName evidence="2">Uncharacterized protein</fullName>
    </submittedName>
</protein>
<dbReference type="PROSITE" id="PS51318">
    <property type="entry name" value="TAT"/>
    <property type="match status" value="1"/>
</dbReference>
<keyword evidence="1" id="KW-0732">Signal</keyword>
<dbReference type="EMBL" id="JAEMNV010000006">
    <property type="protein sequence ID" value="MBJ8340917.1"/>
    <property type="molecule type" value="Genomic_DNA"/>
</dbReference>
<evidence type="ECO:0000313" key="3">
    <source>
        <dbReference type="Proteomes" id="UP000655868"/>
    </source>
</evidence>
<sequence length="62" mass="6293">MANARSLFLASTGATFAAAAIALSTIPLAVGAAALPPTQIVTDTNFSEVFLDPGQYGELLPQ</sequence>
<name>A0A934NTB5_9NOCA</name>
<feature type="chain" id="PRO_5038735343" evidence="1">
    <location>
        <begin position="30"/>
        <end position="62"/>
    </location>
</feature>
<comment type="caution">
    <text evidence="2">The sequence shown here is derived from an EMBL/GenBank/DDBJ whole genome shotgun (WGS) entry which is preliminary data.</text>
</comment>
<dbReference type="InterPro" id="IPR006311">
    <property type="entry name" value="TAT_signal"/>
</dbReference>
<evidence type="ECO:0000313" key="2">
    <source>
        <dbReference type="EMBL" id="MBJ8340917.1"/>
    </source>
</evidence>
<dbReference type="Proteomes" id="UP000655868">
    <property type="component" value="Unassembled WGS sequence"/>
</dbReference>
<reference evidence="2" key="1">
    <citation type="submission" date="2020-12" db="EMBL/GenBank/DDBJ databases">
        <title>Antrihabitans popcorni sp. nov. and Antrihabitans auranticaus sp. nov., isolated from a larva cave.</title>
        <authorList>
            <person name="Lee S.D."/>
            <person name="Kim I.S."/>
        </authorList>
    </citation>
    <scope>NUCLEOTIDE SEQUENCE</scope>
    <source>
        <strain evidence="2">YC3-6</strain>
    </source>
</reference>
<organism evidence="2 3">
    <name type="scientific">Antrihabitans stalagmiti</name>
    <dbReference type="NCBI Taxonomy" id="2799499"/>
    <lineage>
        <taxon>Bacteria</taxon>
        <taxon>Bacillati</taxon>
        <taxon>Actinomycetota</taxon>
        <taxon>Actinomycetes</taxon>
        <taxon>Mycobacteriales</taxon>
        <taxon>Nocardiaceae</taxon>
        <taxon>Antrihabitans</taxon>
    </lineage>
</organism>
<dbReference type="RefSeq" id="WP_199705807.1">
    <property type="nucleotide sequence ID" value="NZ_JAEMNV010000006.1"/>
</dbReference>
<gene>
    <name evidence="2" type="ORF">JGU71_18695</name>
</gene>
<dbReference type="AlphaFoldDB" id="A0A934NTB5"/>
<keyword evidence="3" id="KW-1185">Reference proteome</keyword>
<accession>A0A934NTB5</accession>
<evidence type="ECO:0000256" key="1">
    <source>
        <dbReference type="SAM" id="SignalP"/>
    </source>
</evidence>
<feature type="signal peptide" evidence="1">
    <location>
        <begin position="1"/>
        <end position="29"/>
    </location>
</feature>